<feature type="chain" id="PRO_5043774586" evidence="2">
    <location>
        <begin position="35"/>
        <end position="519"/>
    </location>
</feature>
<name>A0AAV2Q083_MEGNR</name>
<evidence type="ECO:0000256" key="1">
    <source>
        <dbReference type="SAM" id="MobiDB-lite"/>
    </source>
</evidence>
<gene>
    <name evidence="3" type="ORF">MNOR_LOCUS6547</name>
</gene>
<dbReference type="EMBL" id="CAXKWB010002726">
    <property type="protein sequence ID" value="CAL4067493.1"/>
    <property type="molecule type" value="Genomic_DNA"/>
</dbReference>
<proteinExistence type="predicted"/>
<dbReference type="Proteomes" id="UP001497623">
    <property type="component" value="Unassembled WGS sequence"/>
</dbReference>
<feature type="compositionally biased region" description="Acidic residues" evidence="1">
    <location>
        <begin position="376"/>
        <end position="427"/>
    </location>
</feature>
<sequence length="519" mass="58085">MMLGGGWLQRRHHCGLRVVILTLTIVLQSRFASAEDIQPYAQKCVIYPVDFDKPAPWYEARSYSDTAISFNLLFDSVNATLHIKADEETSLNPCEVRISKDTHLVDGTCLSDDDIKMIPLRIHDEDEWSTLIIRRRGPLLVLYDSSGNTKVLQQNPSSTSRVEIYVSSEGPVNMAYDCNRGCKTFETGVIHSNEALHLSAQLLTNETNKGNITVMYGIGESLWEEKKLLQFSFNEHPVPEDDQGWKDFVIEPVFGATTTGESYMLTVNGSLVGDPLYIGSVPTLDMYLKFENTVHIQWSVNCPHANARPTMTSTTYVPKRQITTQAEETSPDDGQTDTDQTLYDDLLTTNSDWDNEIMNSDPSPEATAELNHETTVADEEATSEDLPSEEAPSEEAPYEETPSEEIPSDDPPSEEPYSETLPEETPEYETYPEPTADDSTVYIPPSEQTQQTSPMEVTEEETTVEVEKVMIEAPAAPKREAQPTPKEELWTLPSSSTADRLPKSSWMICLILIGYILVC</sequence>
<feature type="compositionally biased region" description="Polar residues" evidence="1">
    <location>
        <begin position="446"/>
        <end position="455"/>
    </location>
</feature>
<evidence type="ECO:0000313" key="3">
    <source>
        <dbReference type="EMBL" id="CAL4067493.1"/>
    </source>
</evidence>
<reference evidence="3 4" key="1">
    <citation type="submission" date="2024-05" db="EMBL/GenBank/DDBJ databases">
        <authorList>
            <person name="Wallberg A."/>
        </authorList>
    </citation>
    <scope>NUCLEOTIDE SEQUENCE [LARGE SCALE GENOMIC DNA]</scope>
</reference>
<comment type="caution">
    <text evidence="3">The sequence shown here is derived from an EMBL/GenBank/DDBJ whole genome shotgun (WGS) entry which is preliminary data.</text>
</comment>
<dbReference type="AlphaFoldDB" id="A0AAV2Q083"/>
<keyword evidence="4" id="KW-1185">Reference proteome</keyword>
<organism evidence="3 4">
    <name type="scientific">Meganyctiphanes norvegica</name>
    <name type="common">Northern krill</name>
    <name type="synonym">Thysanopoda norvegica</name>
    <dbReference type="NCBI Taxonomy" id="48144"/>
    <lineage>
        <taxon>Eukaryota</taxon>
        <taxon>Metazoa</taxon>
        <taxon>Ecdysozoa</taxon>
        <taxon>Arthropoda</taxon>
        <taxon>Crustacea</taxon>
        <taxon>Multicrustacea</taxon>
        <taxon>Malacostraca</taxon>
        <taxon>Eumalacostraca</taxon>
        <taxon>Eucarida</taxon>
        <taxon>Euphausiacea</taxon>
        <taxon>Euphausiidae</taxon>
        <taxon>Meganyctiphanes</taxon>
    </lineage>
</organism>
<evidence type="ECO:0000256" key="2">
    <source>
        <dbReference type="SAM" id="SignalP"/>
    </source>
</evidence>
<feature type="region of interest" description="Disordered" evidence="1">
    <location>
        <begin position="351"/>
        <end position="497"/>
    </location>
</feature>
<accession>A0AAV2Q083</accession>
<feature type="signal peptide" evidence="2">
    <location>
        <begin position="1"/>
        <end position="34"/>
    </location>
</feature>
<protein>
    <submittedName>
        <fullName evidence="3">Uncharacterized protein</fullName>
    </submittedName>
</protein>
<keyword evidence="2" id="KW-0732">Signal</keyword>
<evidence type="ECO:0000313" key="4">
    <source>
        <dbReference type="Proteomes" id="UP001497623"/>
    </source>
</evidence>
<feature type="compositionally biased region" description="Basic and acidic residues" evidence="1">
    <location>
        <begin position="477"/>
        <end position="489"/>
    </location>
</feature>